<evidence type="ECO:0000313" key="9">
    <source>
        <dbReference type="EMBL" id="SMX36479.1"/>
    </source>
</evidence>
<dbReference type="PROSITE" id="PS00095">
    <property type="entry name" value="C5_MTASE_2"/>
    <property type="match status" value="1"/>
</dbReference>
<comment type="catalytic activity">
    <reaction evidence="5 8">
        <text>a 2'-deoxycytidine in DNA + S-adenosyl-L-methionine = a 5-methyl-2'-deoxycytidine in DNA + S-adenosyl-L-homocysteine + H(+)</text>
        <dbReference type="Rhea" id="RHEA:13681"/>
        <dbReference type="Rhea" id="RHEA-COMP:11369"/>
        <dbReference type="Rhea" id="RHEA-COMP:11370"/>
        <dbReference type="ChEBI" id="CHEBI:15378"/>
        <dbReference type="ChEBI" id="CHEBI:57856"/>
        <dbReference type="ChEBI" id="CHEBI:59789"/>
        <dbReference type="ChEBI" id="CHEBI:85452"/>
        <dbReference type="ChEBI" id="CHEBI:85454"/>
        <dbReference type="EC" id="2.1.1.37"/>
    </reaction>
</comment>
<organism evidence="9 10">
    <name type="scientific">Ruegeria arenilitoris</name>
    <dbReference type="NCBI Taxonomy" id="1173585"/>
    <lineage>
        <taxon>Bacteria</taxon>
        <taxon>Pseudomonadati</taxon>
        <taxon>Pseudomonadota</taxon>
        <taxon>Alphaproteobacteria</taxon>
        <taxon>Rhodobacterales</taxon>
        <taxon>Roseobacteraceae</taxon>
        <taxon>Ruegeria</taxon>
    </lineage>
</organism>
<name>A0A238K0Q8_9RHOB</name>
<accession>A0A238K0Q8</accession>
<dbReference type="NCBIfam" id="TIGR00675">
    <property type="entry name" value="dcm"/>
    <property type="match status" value="1"/>
</dbReference>
<dbReference type="InterPro" id="IPR050390">
    <property type="entry name" value="C5-Methyltransferase"/>
</dbReference>
<comment type="similarity">
    <text evidence="6 7">Belongs to the class I-like SAM-binding methyltransferase superfamily. C5-methyltransferase family.</text>
</comment>
<protein>
    <recommendedName>
        <fullName evidence="8">Cytosine-specific methyltransferase</fullName>
        <ecNumber evidence="8">2.1.1.37</ecNumber>
    </recommendedName>
</protein>
<dbReference type="PROSITE" id="PS00094">
    <property type="entry name" value="C5_MTASE_1"/>
    <property type="match status" value="1"/>
</dbReference>
<evidence type="ECO:0000256" key="7">
    <source>
        <dbReference type="RuleBase" id="RU000416"/>
    </source>
</evidence>
<dbReference type="Gene3D" id="3.40.50.150">
    <property type="entry name" value="Vaccinia Virus protein VP39"/>
    <property type="match status" value="1"/>
</dbReference>
<feature type="active site" evidence="6">
    <location>
        <position position="81"/>
    </location>
</feature>
<dbReference type="RefSeq" id="WP_093962843.1">
    <property type="nucleotide sequence ID" value="NZ_FXYG01000001.1"/>
</dbReference>
<dbReference type="OrthoDB" id="9813719at2"/>
<dbReference type="GO" id="GO:0003677">
    <property type="term" value="F:DNA binding"/>
    <property type="evidence" value="ECO:0007669"/>
    <property type="project" value="TreeGrafter"/>
</dbReference>
<evidence type="ECO:0000256" key="3">
    <source>
        <dbReference type="ARBA" id="ARBA00022691"/>
    </source>
</evidence>
<dbReference type="GO" id="GO:0003886">
    <property type="term" value="F:DNA (cytosine-5-)-methyltransferase activity"/>
    <property type="evidence" value="ECO:0007669"/>
    <property type="project" value="UniProtKB-EC"/>
</dbReference>
<dbReference type="EMBL" id="FXYG01000001">
    <property type="protein sequence ID" value="SMX36479.1"/>
    <property type="molecule type" value="Genomic_DNA"/>
</dbReference>
<dbReference type="Pfam" id="PF00145">
    <property type="entry name" value="DNA_methylase"/>
    <property type="match status" value="1"/>
</dbReference>
<dbReference type="GO" id="GO:0032259">
    <property type="term" value="P:methylation"/>
    <property type="evidence" value="ECO:0007669"/>
    <property type="project" value="UniProtKB-KW"/>
</dbReference>
<dbReference type="GO" id="GO:0009307">
    <property type="term" value="P:DNA restriction-modification system"/>
    <property type="evidence" value="ECO:0007669"/>
    <property type="project" value="UniProtKB-KW"/>
</dbReference>
<keyword evidence="4" id="KW-0680">Restriction system</keyword>
<dbReference type="PRINTS" id="PR00105">
    <property type="entry name" value="C5METTRFRASE"/>
</dbReference>
<keyword evidence="2 6" id="KW-0808">Transferase</keyword>
<evidence type="ECO:0000313" key="10">
    <source>
        <dbReference type="Proteomes" id="UP000202485"/>
    </source>
</evidence>
<dbReference type="InterPro" id="IPR018117">
    <property type="entry name" value="C5_DNA_meth_AS"/>
</dbReference>
<dbReference type="InterPro" id="IPR031303">
    <property type="entry name" value="C5_meth_CS"/>
</dbReference>
<reference evidence="10" key="1">
    <citation type="submission" date="2017-05" db="EMBL/GenBank/DDBJ databases">
        <authorList>
            <person name="Rodrigo-Torres L."/>
            <person name="Arahal R. D."/>
            <person name="Lucena T."/>
        </authorList>
    </citation>
    <scope>NUCLEOTIDE SEQUENCE [LARGE SCALE GENOMIC DNA]</scope>
    <source>
        <strain evidence="10">CECT 8715</strain>
    </source>
</reference>
<evidence type="ECO:0000256" key="5">
    <source>
        <dbReference type="ARBA" id="ARBA00047422"/>
    </source>
</evidence>
<gene>
    <name evidence="9" type="primary">bspRIM</name>
    <name evidence="9" type="ORF">RUA8715_01413</name>
</gene>
<dbReference type="EC" id="2.1.1.37" evidence="8"/>
<sequence length="366" mass="39953">MQDRRNAFTAVSLFSGAGGMDEGFARSGFDVVFANDIDRDACETYRLNHSGAIHHGSLLDPEVGEMLAQHDVDLVFGGPPCQGFSVAGKMDPDDERSRLIHSFFDVVDSLQPKAFVCENVKALAFLNRWAGVRDALMKRGRKNHRVALVILNATDFGVPQIRERMFLVGLHRDVFNGTDDDLQSFIEESLEEQRSKPTTVAEIVRSLGRAGSETNPRVCAARITYARSPIMRKSPYAGMMFNGAGRPLPAQKWATTLPASMGGNKTPIIDEAEIFEGKPSFVEEYHRHLMNGGAPRTGYAPDRLRRLTVDECLAIQTFPPGYQMAGSRSAQYRQIGNAVPPMLAEAVANVVAQGLGGGAALRVAAE</sequence>
<dbReference type="AlphaFoldDB" id="A0A238K0Q8"/>
<evidence type="ECO:0000256" key="1">
    <source>
        <dbReference type="ARBA" id="ARBA00022603"/>
    </source>
</evidence>
<dbReference type="InterPro" id="IPR001525">
    <property type="entry name" value="C5_MeTfrase"/>
</dbReference>
<dbReference type="Proteomes" id="UP000202485">
    <property type="component" value="Unassembled WGS sequence"/>
</dbReference>
<dbReference type="InterPro" id="IPR029063">
    <property type="entry name" value="SAM-dependent_MTases_sf"/>
</dbReference>
<dbReference type="Gene3D" id="3.90.120.10">
    <property type="entry name" value="DNA Methylase, subunit A, domain 2"/>
    <property type="match status" value="1"/>
</dbReference>
<keyword evidence="3 6" id="KW-0949">S-adenosyl-L-methionine</keyword>
<dbReference type="GO" id="GO:0044027">
    <property type="term" value="P:negative regulation of gene expression via chromosomal CpG island methylation"/>
    <property type="evidence" value="ECO:0007669"/>
    <property type="project" value="TreeGrafter"/>
</dbReference>
<proteinExistence type="inferred from homology"/>
<evidence type="ECO:0000256" key="8">
    <source>
        <dbReference type="RuleBase" id="RU000417"/>
    </source>
</evidence>
<dbReference type="PANTHER" id="PTHR10629:SF52">
    <property type="entry name" value="DNA (CYTOSINE-5)-METHYLTRANSFERASE 1"/>
    <property type="match status" value="1"/>
</dbReference>
<evidence type="ECO:0000256" key="4">
    <source>
        <dbReference type="ARBA" id="ARBA00022747"/>
    </source>
</evidence>
<dbReference type="PANTHER" id="PTHR10629">
    <property type="entry name" value="CYTOSINE-SPECIFIC METHYLTRANSFERASE"/>
    <property type="match status" value="1"/>
</dbReference>
<dbReference type="PROSITE" id="PS51679">
    <property type="entry name" value="SAM_MT_C5"/>
    <property type="match status" value="1"/>
</dbReference>
<dbReference type="SUPFAM" id="SSF53335">
    <property type="entry name" value="S-adenosyl-L-methionine-dependent methyltransferases"/>
    <property type="match status" value="1"/>
</dbReference>
<evidence type="ECO:0000256" key="2">
    <source>
        <dbReference type="ARBA" id="ARBA00022679"/>
    </source>
</evidence>
<keyword evidence="10" id="KW-1185">Reference proteome</keyword>
<evidence type="ECO:0000256" key="6">
    <source>
        <dbReference type="PROSITE-ProRule" id="PRU01016"/>
    </source>
</evidence>
<keyword evidence="1 6" id="KW-0489">Methyltransferase</keyword>